<feature type="region of interest" description="Disordered" evidence="1">
    <location>
        <begin position="357"/>
        <end position="419"/>
    </location>
</feature>
<feature type="non-terminal residue" evidence="2">
    <location>
        <position position="1"/>
    </location>
</feature>
<feature type="compositionally biased region" description="Basic and acidic residues" evidence="1">
    <location>
        <begin position="1040"/>
        <end position="1053"/>
    </location>
</feature>
<feature type="compositionally biased region" description="Polar residues" evidence="1">
    <location>
        <begin position="357"/>
        <end position="380"/>
    </location>
</feature>
<feature type="compositionally biased region" description="Basic residues" evidence="1">
    <location>
        <begin position="843"/>
        <end position="856"/>
    </location>
</feature>
<proteinExistence type="predicted"/>
<feature type="compositionally biased region" description="Polar residues" evidence="1">
    <location>
        <begin position="1021"/>
        <end position="1037"/>
    </location>
</feature>
<dbReference type="AlphaFoldDB" id="A0A2J7Q211"/>
<feature type="region of interest" description="Disordered" evidence="1">
    <location>
        <begin position="1142"/>
        <end position="1175"/>
    </location>
</feature>
<feature type="compositionally biased region" description="Basic and acidic residues" evidence="1">
    <location>
        <begin position="558"/>
        <end position="573"/>
    </location>
</feature>
<feature type="region of interest" description="Disordered" evidence="1">
    <location>
        <begin position="218"/>
        <end position="244"/>
    </location>
</feature>
<comment type="caution">
    <text evidence="2">The sequence shown here is derived from an EMBL/GenBank/DDBJ whole genome shotgun (WGS) entry which is preliminary data.</text>
</comment>
<feature type="region of interest" description="Disordered" evidence="1">
    <location>
        <begin position="89"/>
        <end position="115"/>
    </location>
</feature>
<feature type="region of interest" description="Disordered" evidence="1">
    <location>
        <begin position="981"/>
        <end position="1127"/>
    </location>
</feature>
<feature type="compositionally biased region" description="Polar residues" evidence="1">
    <location>
        <begin position="91"/>
        <end position="108"/>
    </location>
</feature>
<feature type="compositionally biased region" description="Polar residues" evidence="1">
    <location>
        <begin position="523"/>
        <end position="542"/>
    </location>
</feature>
<sequence length="1175" mass="130228">FCKTEVHFAAEPGRFNIVETDEKPPPNNIRRRRRTSSGTILVTPHLQDANRISLPEIRFGDSPYEKKLLGGTESKNNSHQIAVSVDPFNKSDLNQSEPITPASGSPSGFQDDADKDDNIFTLANATIPSTMGQDTLEMGVHNTDEDVCSDSNSLQPNSLGSISLCNMMPRSILKNNKKPRPFHLGETDEDILMSSVSEKSERSNEDAEVKWGVRLKPVQSRESPAPSTSSWRSTVTLHNPKSDAQRQQNYTPALILKDVRLSSPQSYEEATHLSKPLKSLQPSFQKMPAVGALGAPIVPKTPSTDSVGTGMELKISMGLPLSVAERVRRVEDLQHAALETRGYSTRVNFGAGETTVIESRSSNEQQTQSTPASPKYQPNNRPKPVWLQREERRQEAMQHCDHADGSPMLKLDSSKEPSLQRSVTEAMLPSYNNSGRLREVETLVSTHSGHPKITSISLRYEGEQDNDQLPKVCDRNPDCDRHQATFHSLPSSKKGSLYTTEFKHPTDFEGNLSSTTVSNKSYKSLFSQPNGNSNSSKSLFTQKQKRLSPSFVESPFQPERETSQFKTSEKDYENLNPKSTTRNNCDPLDTDRTMFLLGRKVRHPETNEFFSKGSGKQESGPTAPSDKRLSNNRRSLSPVMNKMGHKVQEKKQFHSSVLTEHRACGSGNSSDAIRSIRNENEDIKKERLNITEEETKKGSCFHSKTLSNENHKPLEGSEERTKISDHYSNREKRHSQMKSTCSISTKRDRSLSPSEIVHPHTGLPGNKLTMSPLYENLRMLAVEPTAKSNSQNVMSDTVETESAILEELTRAADQILQAVNGYTDEESYKASSDEPDDEIVKDGRKRRGNRCGKVRRPSVSLGTITEGASSKKHQETGNSTSELYTHKSTASGRKSHQRLTKTRLLPTSSTSSVESLTREIPQVQTRALLKQKGTSSINNCNKSRVSSSSTSSTAVKPSCRTVRLLQRASSRELLLQTYASSSEDVASGVEGGNNRKPMVPRRTKIHNTSNNKTDHAKTNLKKNTISPDSHPSPSATAQPRKREADINKPRERFPGSTNKAVPLARKVNGDGSGSPSGVKHHTSRTREDERHQRGSNRPTTRRDNTDLRHRAQGGGTTTLEPGGCDKKERAVIYERHVMGTMGGVNRSSASCTVTKKKPGLASSHRKGFRQIKATK</sequence>
<feature type="compositionally biased region" description="Basic and acidic residues" evidence="1">
    <location>
        <begin position="826"/>
        <end position="842"/>
    </location>
</feature>
<dbReference type="EMBL" id="NEVH01019374">
    <property type="protein sequence ID" value="PNF22614.1"/>
    <property type="molecule type" value="Genomic_DNA"/>
</dbReference>
<feature type="compositionally biased region" description="Polar residues" evidence="1">
    <location>
        <begin position="932"/>
        <end position="945"/>
    </location>
</feature>
<evidence type="ECO:0000256" key="1">
    <source>
        <dbReference type="SAM" id="MobiDB-lite"/>
    </source>
</evidence>
<accession>A0A2J7Q211</accession>
<evidence type="ECO:0000313" key="3">
    <source>
        <dbReference type="Proteomes" id="UP000235965"/>
    </source>
</evidence>
<organism evidence="2 3">
    <name type="scientific">Cryptotermes secundus</name>
    <dbReference type="NCBI Taxonomy" id="105785"/>
    <lineage>
        <taxon>Eukaryota</taxon>
        <taxon>Metazoa</taxon>
        <taxon>Ecdysozoa</taxon>
        <taxon>Arthropoda</taxon>
        <taxon>Hexapoda</taxon>
        <taxon>Insecta</taxon>
        <taxon>Pterygota</taxon>
        <taxon>Neoptera</taxon>
        <taxon>Polyneoptera</taxon>
        <taxon>Dictyoptera</taxon>
        <taxon>Blattodea</taxon>
        <taxon>Blattoidea</taxon>
        <taxon>Termitoidae</taxon>
        <taxon>Kalotermitidae</taxon>
        <taxon>Cryptotermitinae</taxon>
        <taxon>Cryptotermes</taxon>
    </lineage>
</organism>
<feature type="region of interest" description="Disordered" evidence="1">
    <location>
        <begin position="605"/>
        <end position="634"/>
    </location>
</feature>
<feature type="compositionally biased region" description="Basic and acidic residues" evidence="1">
    <location>
        <begin position="388"/>
        <end position="404"/>
    </location>
</feature>
<gene>
    <name evidence="2" type="ORF">B7P43_G10866</name>
</gene>
<feature type="compositionally biased region" description="Polar residues" evidence="1">
    <location>
        <begin position="905"/>
        <end position="915"/>
    </location>
</feature>
<reference evidence="2 3" key="1">
    <citation type="submission" date="2017-12" db="EMBL/GenBank/DDBJ databases">
        <title>Hemimetabolous genomes reveal molecular basis of termite eusociality.</title>
        <authorList>
            <person name="Harrison M.C."/>
            <person name="Jongepier E."/>
            <person name="Robertson H.M."/>
            <person name="Arning N."/>
            <person name="Bitard-Feildel T."/>
            <person name="Chao H."/>
            <person name="Childers C.P."/>
            <person name="Dinh H."/>
            <person name="Doddapaneni H."/>
            <person name="Dugan S."/>
            <person name="Gowin J."/>
            <person name="Greiner C."/>
            <person name="Han Y."/>
            <person name="Hu H."/>
            <person name="Hughes D.S.T."/>
            <person name="Huylmans A.-K."/>
            <person name="Kemena C."/>
            <person name="Kremer L.P.M."/>
            <person name="Lee S.L."/>
            <person name="Lopez-Ezquerra A."/>
            <person name="Mallet L."/>
            <person name="Monroy-Kuhn J.M."/>
            <person name="Moser A."/>
            <person name="Murali S.C."/>
            <person name="Muzny D.M."/>
            <person name="Otani S."/>
            <person name="Piulachs M.-D."/>
            <person name="Poelchau M."/>
            <person name="Qu J."/>
            <person name="Schaub F."/>
            <person name="Wada-Katsumata A."/>
            <person name="Worley K.C."/>
            <person name="Xie Q."/>
            <person name="Ylla G."/>
            <person name="Poulsen M."/>
            <person name="Gibbs R.A."/>
            <person name="Schal C."/>
            <person name="Richards S."/>
            <person name="Belles X."/>
            <person name="Korb J."/>
            <person name="Bornberg-Bauer E."/>
        </authorList>
    </citation>
    <scope>NUCLEOTIDE SEQUENCE [LARGE SCALE GENOMIC DNA]</scope>
    <source>
        <tissue evidence="2">Whole body</tissue>
    </source>
</reference>
<feature type="compositionally biased region" description="Polar residues" evidence="1">
    <location>
        <begin position="220"/>
        <end position="239"/>
    </location>
</feature>
<protein>
    <submittedName>
        <fullName evidence="2">Uncharacterized protein</fullName>
    </submittedName>
</protein>
<evidence type="ECO:0000313" key="2">
    <source>
        <dbReference type="EMBL" id="PNF22614.1"/>
    </source>
</evidence>
<feature type="compositionally biased region" description="Basic and acidic residues" evidence="1">
    <location>
        <begin position="709"/>
        <end position="730"/>
    </location>
</feature>
<feature type="region of interest" description="Disordered" evidence="1">
    <location>
        <begin position="932"/>
        <end position="958"/>
    </location>
</feature>
<name>A0A2J7Q211_9NEOP</name>
<feature type="region of interest" description="Disordered" evidence="1">
    <location>
        <begin position="523"/>
        <end position="590"/>
    </location>
</feature>
<feature type="compositionally biased region" description="Polar residues" evidence="1">
    <location>
        <begin position="876"/>
        <end position="892"/>
    </location>
</feature>
<dbReference type="Proteomes" id="UP000235965">
    <property type="component" value="Unassembled WGS sequence"/>
</dbReference>
<feature type="region of interest" description="Disordered" evidence="1">
    <location>
        <begin position="825"/>
        <end position="919"/>
    </location>
</feature>
<feature type="region of interest" description="Disordered" evidence="1">
    <location>
        <begin position="694"/>
        <end position="769"/>
    </location>
</feature>
<feature type="compositionally biased region" description="Basic residues" evidence="1">
    <location>
        <begin position="1154"/>
        <end position="1175"/>
    </location>
</feature>
<feature type="compositionally biased region" description="Basic and acidic residues" evidence="1">
    <location>
        <begin position="1100"/>
        <end position="1109"/>
    </location>
</feature>
<keyword evidence="3" id="KW-1185">Reference proteome</keyword>
<dbReference type="OrthoDB" id="8197951at2759"/>